<evidence type="ECO:0000256" key="1">
    <source>
        <dbReference type="ARBA" id="ARBA00023125"/>
    </source>
</evidence>
<dbReference type="PRINTS" id="PR00040">
    <property type="entry name" value="HTHMERR"/>
</dbReference>
<proteinExistence type="predicted"/>
<dbReference type="GeneID" id="95578970"/>
<dbReference type="PANTHER" id="PTHR30204:SF98">
    <property type="entry name" value="HTH-TYPE TRANSCRIPTIONAL REGULATOR ADHR"/>
    <property type="match status" value="1"/>
</dbReference>
<dbReference type="RefSeq" id="WP_183068730.1">
    <property type="nucleotide sequence ID" value="NZ_CP102516.1"/>
</dbReference>
<dbReference type="InterPro" id="IPR009061">
    <property type="entry name" value="DNA-bd_dom_put_sf"/>
</dbReference>
<dbReference type="Proteomes" id="UP001057738">
    <property type="component" value="Plasmid psa3239"/>
</dbReference>
<keyword evidence="1" id="KW-0238">DNA-binding</keyword>
<keyword evidence="5" id="KW-1185">Reference proteome</keyword>
<dbReference type="Pfam" id="PF13411">
    <property type="entry name" value="MerR_1"/>
    <property type="match status" value="1"/>
</dbReference>
<sequence length="256" mass="27173">MKVSELSRRTGVQVPLIKHYLRQGLLHPGRATASNQADYGEDHVHRLRFIRTLIGIRGLSIGATKEILDAITAEQDDLHQVFGIVLGVRPTTLEEHTGTQQPPTKTKAKAKTVAGTEPGSEPTATPMPTPVPTQAPVPAGLADARMLIAEMEWDVSPGNPAAHTLAEVLAALGDLGADIDWRGLLPYARLADSIADVDVRQMHGERDLLAQAERAVLVSVLLEPALLALRRLAQESKSARHFGGGGNGGSTTPAAG</sequence>
<gene>
    <name evidence="4" type="ORF">NRK68_36120</name>
</gene>
<geneLocation type="plasmid" evidence="4 5">
    <name>psa3239</name>
</geneLocation>
<dbReference type="InterPro" id="IPR000551">
    <property type="entry name" value="MerR-type_HTH_dom"/>
</dbReference>
<dbReference type="Gene3D" id="1.10.1660.10">
    <property type="match status" value="1"/>
</dbReference>
<reference evidence="4" key="1">
    <citation type="submission" date="2022-08" db="EMBL/GenBank/DDBJ databases">
        <authorList>
            <person name="Tian L."/>
        </authorList>
    </citation>
    <scope>NUCLEOTIDE SEQUENCE</scope>
    <source>
        <strain evidence="4">CM253</strain>
        <plasmid evidence="4">psa3239</plasmid>
    </source>
</reference>
<dbReference type="PROSITE" id="PS50937">
    <property type="entry name" value="HTH_MERR_2"/>
    <property type="match status" value="1"/>
</dbReference>
<name>A0ABY5Q896_9ACTN</name>
<dbReference type="SMART" id="SM00422">
    <property type="entry name" value="HTH_MERR"/>
    <property type="match status" value="1"/>
</dbReference>
<dbReference type="InterPro" id="IPR047057">
    <property type="entry name" value="MerR_fam"/>
</dbReference>
<evidence type="ECO:0000313" key="4">
    <source>
        <dbReference type="EMBL" id="UUY52676.1"/>
    </source>
</evidence>
<accession>A0ABY5Q896</accession>
<dbReference type="EMBL" id="CP102516">
    <property type="protein sequence ID" value="UUY52676.1"/>
    <property type="molecule type" value="Genomic_DNA"/>
</dbReference>
<evidence type="ECO:0000256" key="2">
    <source>
        <dbReference type="SAM" id="MobiDB-lite"/>
    </source>
</evidence>
<feature type="domain" description="HTH merR-type" evidence="3">
    <location>
        <begin position="1"/>
        <end position="70"/>
    </location>
</feature>
<dbReference type="PANTHER" id="PTHR30204">
    <property type="entry name" value="REDOX-CYCLING DRUG-SENSING TRANSCRIPTIONAL ACTIVATOR SOXR"/>
    <property type="match status" value="1"/>
</dbReference>
<evidence type="ECO:0000259" key="3">
    <source>
        <dbReference type="PROSITE" id="PS50937"/>
    </source>
</evidence>
<dbReference type="SUPFAM" id="SSF46955">
    <property type="entry name" value="Putative DNA-binding domain"/>
    <property type="match status" value="1"/>
</dbReference>
<protein>
    <submittedName>
        <fullName evidence="4">MerR family transcriptional regulator</fullName>
    </submittedName>
</protein>
<evidence type="ECO:0000313" key="5">
    <source>
        <dbReference type="Proteomes" id="UP001057738"/>
    </source>
</evidence>
<organism evidence="4 5">
    <name type="scientific">Streptomyces yangpuensis</name>
    <dbReference type="NCBI Taxonomy" id="1648182"/>
    <lineage>
        <taxon>Bacteria</taxon>
        <taxon>Bacillati</taxon>
        <taxon>Actinomycetota</taxon>
        <taxon>Actinomycetes</taxon>
        <taxon>Kitasatosporales</taxon>
        <taxon>Streptomycetaceae</taxon>
        <taxon>Streptomyces</taxon>
    </lineage>
</organism>
<keyword evidence="4" id="KW-0614">Plasmid</keyword>
<feature type="region of interest" description="Disordered" evidence="2">
    <location>
        <begin position="93"/>
        <end position="132"/>
    </location>
</feature>